<dbReference type="Gene3D" id="3.40.1580.10">
    <property type="entry name" value="SMI1/KNR4-like"/>
    <property type="match status" value="1"/>
</dbReference>
<sequence length="150" mass="16669">MSPTSTTQWQRYLARLDEQPHRKATEEDLTRARQRLGTDLPESLANLLRETDGWPHPGVLHGLCSTTELRWTSDPTHDLVDAWTSFEEIVEVIAGCLVVVDGGDGRYCLLDASRTGDDGEWIAYDWGAGDGEDPVPYPSLSALVDDLTTR</sequence>
<evidence type="ECO:0000313" key="2">
    <source>
        <dbReference type="EMBL" id="MDP9826928.1"/>
    </source>
</evidence>
<evidence type="ECO:0000259" key="1">
    <source>
        <dbReference type="SMART" id="SM00860"/>
    </source>
</evidence>
<dbReference type="SMART" id="SM00860">
    <property type="entry name" value="SMI1_KNR4"/>
    <property type="match status" value="1"/>
</dbReference>
<proteinExistence type="predicted"/>
<organism evidence="2 3">
    <name type="scientific">Kineosporia succinea</name>
    <dbReference type="NCBI Taxonomy" id="84632"/>
    <lineage>
        <taxon>Bacteria</taxon>
        <taxon>Bacillati</taxon>
        <taxon>Actinomycetota</taxon>
        <taxon>Actinomycetes</taxon>
        <taxon>Kineosporiales</taxon>
        <taxon>Kineosporiaceae</taxon>
        <taxon>Kineosporia</taxon>
    </lineage>
</organism>
<dbReference type="InterPro" id="IPR037883">
    <property type="entry name" value="Knr4/Smi1-like_sf"/>
</dbReference>
<dbReference type="EMBL" id="JAUSQZ010000001">
    <property type="protein sequence ID" value="MDP9826928.1"/>
    <property type="molecule type" value="Genomic_DNA"/>
</dbReference>
<dbReference type="Pfam" id="PF09346">
    <property type="entry name" value="SMI1_KNR4"/>
    <property type="match status" value="1"/>
</dbReference>
<feature type="domain" description="Knr4/Smi1-like" evidence="1">
    <location>
        <begin position="23"/>
        <end position="146"/>
    </location>
</feature>
<name>A0ABT9P2M0_9ACTN</name>
<keyword evidence="3" id="KW-1185">Reference proteome</keyword>
<accession>A0ABT9P2M0</accession>
<gene>
    <name evidence="2" type="ORF">J2S57_002677</name>
</gene>
<reference evidence="2 3" key="1">
    <citation type="submission" date="2023-07" db="EMBL/GenBank/DDBJ databases">
        <title>Sequencing the genomes of 1000 actinobacteria strains.</title>
        <authorList>
            <person name="Klenk H.-P."/>
        </authorList>
    </citation>
    <scope>NUCLEOTIDE SEQUENCE [LARGE SCALE GENOMIC DNA]</scope>
    <source>
        <strain evidence="2 3">DSM 44388</strain>
    </source>
</reference>
<dbReference type="RefSeq" id="WP_307242290.1">
    <property type="nucleotide sequence ID" value="NZ_JAUSQZ010000001.1"/>
</dbReference>
<dbReference type="Proteomes" id="UP001235712">
    <property type="component" value="Unassembled WGS sequence"/>
</dbReference>
<dbReference type="SUPFAM" id="SSF160631">
    <property type="entry name" value="SMI1/KNR4-like"/>
    <property type="match status" value="1"/>
</dbReference>
<protein>
    <recommendedName>
        <fullName evidence="1">Knr4/Smi1-like domain-containing protein</fullName>
    </recommendedName>
</protein>
<evidence type="ECO:0000313" key="3">
    <source>
        <dbReference type="Proteomes" id="UP001235712"/>
    </source>
</evidence>
<dbReference type="InterPro" id="IPR018958">
    <property type="entry name" value="Knr4/Smi1-like_dom"/>
</dbReference>
<comment type="caution">
    <text evidence="2">The sequence shown here is derived from an EMBL/GenBank/DDBJ whole genome shotgun (WGS) entry which is preliminary data.</text>
</comment>